<evidence type="ECO:0000313" key="2">
    <source>
        <dbReference type="EMBL" id="KKP69445.1"/>
    </source>
</evidence>
<dbReference type="EMBL" id="LBQB01000006">
    <property type="protein sequence ID" value="KKP69445.1"/>
    <property type="molecule type" value="Genomic_DNA"/>
</dbReference>
<dbReference type="Proteomes" id="UP000034581">
    <property type="component" value="Unassembled WGS sequence"/>
</dbReference>
<dbReference type="InterPro" id="IPR016181">
    <property type="entry name" value="Acyl_CoA_acyltransferase"/>
</dbReference>
<dbReference type="PROSITE" id="PS51186">
    <property type="entry name" value="GNAT"/>
    <property type="match status" value="1"/>
</dbReference>
<proteinExistence type="predicted"/>
<evidence type="ECO:0000259" key="1">
    <source>
        <dbReference type="PROSITE" id="PS51186"/>
    </source>
</evidence>
<dbReference type="SUPFAM" id="SSF55729">
    <property type="entry name" value="Acyl-CoA N-acyltransferases (Nat)"/>
    <property type="match status" value="1"/>
</dbReference>
<protein>
    <recommendedName>
        <fullName evidence="1">N-acetyltransferase domain-containing protein</fullName>
    </recommendedName>
</protein>
<dbReference type="GO" id="GO:0016747">
    <property type="term" value="F:acyltransferase activity, transferring groups other than amino-acyl groups"/>
    <property type="evidence" value="ECO:0007669"/>
    <property type="project" value="InterPro"/>
</dbReference>
<organism evidence="2 3">
    <name type="scientific">candidate division CPR3 bacterium GW2011_GWF2_35_18</name>
    <dbReference type="NCBI Taxonomy" id="1618350"/>
    <lineage>
        <taxon>Bacteria</taxon>
        <taxon>Bacteria division CPR3</taxon>
    </lineage>
</organism>
<name>A0A0G0E2K1_UNCC3</name>
<gene>
    <name evidence="2" type="ORF">UR67_C0006G0012</name>
</gene>
<dbReference type="Gene3D" id="3.40.630.30">
    <property type="match status" value="1"/>
</dbReference>
<evidence type="ECO:0000313" key="3">
    <source>
        <dbReference type="Proteomes" id="UP000034581"/>
    </source>
</evidence>
<reference evidence="2 3" key="1">
    <citation type="journal article" date="2015" name="Nature">
        <title>rRNA introns, odd ribosomes, and small enigmatic genomes across a large radiation of phyla.</title>
        <authorList>
            <person name="Brown C.T."/>
            <person name="Hug L.A."/>
            <person name="Thomas B.C."/>
            <person name="Sharon I."/>
            <person name="Castelle C.J."/>
            <person name="Singh A."/>
            <person name="Wilkins M.J."/>
            <person name="Williams K.H."/>
            <person name="Banfield J.F."/>
        </authorList>
    </citation>
    <scope>NUCLEOTIDE SEQUENCE [LARGE SCALE GENOMIC DNA]</scope>
</reference>
<sequence length="172" mass="19230">MDIQIIHPTLADISEINALILGHGNGGLLPVNDAEFQRRVESGDSLILKIDGVIVSYIALTPVNNHAVEVRSLVTERELRRHGYGTVLITEILKLAQINYPDRIVVAMVSGKSEGIFRNHNFIDPTPKELGLLDELLVLCWTTCPNFSKLPLGKICCHTFLVWHNGKEERKE</sequence>
<accession>A0A0G0E2K1</accession>
<dbReference type="Pfam" id="PF00583">
    <property type="entry name" value="Acetyltransf_1"/>
    <property type="match status" value="1"/>
</dbReference>
<dbReference type="InterPro" id="IPR000182">
    <property type="entry name" value="GNAT_dom"/>
</dbReference>
<dbReference type="CDD" id="cd04301">
    <property type="entry name" value="NAT_SF"/>
    <property type="match status" value="1"/>
</dbReference>
<feature type="domain" description="N-acetyltransferase" evidence="1">
    <location>
        <begin position="1"/>
        <end position="139"/>
    </location>
</feature>
<comment type="caution">
    <text evidence="2">The sequence shown here is derived from an EMBL/GenBank/DDBJ whole genome shotgun (WGS) entry which is preliminary data.</text>
</comment>
<dbReference type="AlphaFoldDB" id="A0A0G0E2K1"/>